<accession>A0A067TJX1</accession>
<protein>
    <submittedName>
        <fullName evidence="1">Uncharacterized protein</fullName>
    </submittedName>
</protein>
<sequence>MIFINDLPTELLLEIFKCNTTQDLWHPHDPFQTTIWSSCVCARWRSIIMPSPCLWTETFDLSQTVNFLSLHTLPLCGNGLIDTLSLPSITKTFLGDLELQQGARQSGVLSIAETLASRSFAPPVQVNTKLTTLIPKLIKRARKLILKPPSGSWSLLDTLFSHDVSHLEELVLVKDTTEHSGRRRDCTSANLNLAIEQATSAWNLHSLHLRGCCLNFRSNLAFSNIESLVIHDVPTAMARSPCKLLNAVSHMPKLQHLELVKASLTREFYVHGDAEPFESPDELIELSNLDYFYFDGPISHCAKIFAALDIPLSCSIKLVCDDIDRTDSGSQLHRLLTQLEPRLDSDGFLGESVGIDVKTGVWCLWTIEPSLQDKRQKDKPMSFSIRFSWDKDFELLTSLQTEPIIHPLNVLQVVCNVIEGSFAKVTNLNLCIEVKPAIDPEVHRDGLIALLRPLVNLQHLGQISKQTFEFLLPYFDGTLNECYQDSSSWRDALPFLNSISFLKLDFRHRYPSRGRPRLQHILLDYVSSRFADDNQVPMSSFTLLDCNACISAHFERYGIEVTKVTGAT</sequence>
<keyword evidence="2" id="KW-1185">Reference proteome</keyword>
<proteinExistence type="predicted"/>
<dbReference type="EMBL" id="KL142372">
    <property type="protein sequence ID" value="KDR80224.1"/>
    <property type="molecule type" value="Genomic_DNA"/>
</dbReference>
<name>A0A067TJX1_GALM3</name>
<dbReference type="InterPro" id="IPR036047">
    <property type="entry name" value="F-box-like_dom_sf"/>
</dbReference>
<dbReference type="Proteomes" id="UP000027222">
    <property type="component" value="Unassembled WGS sequence"/>
</dbReference>
<dbReference type="HOGENOM" id="CLU_479828_0_0_1"/>
<evidence type="ECO:0000313" key="2">
    <source>
        <dbReference type="Proteomes" id="UP000027222"/>
    </source>
</evidence>
<dbReference type="AlphaFoldDB" id="A0A067TJX1"/>
<evidence type="ECO:0000313" key="1">
    <source>
        <dbReference type="EMBL" id="KDR80224.1"/>
    </source>
</evidence>
<dbReference type="SUPFAM" id="SSF81383">
    <property type="entry name" value="F-box domain"/>
    <property type="match status" value="1"/>
</dbReference>
<reference evidence="2" key="1">
    <citation type="journal article" date="2014" name="Proc. Natl. Acad. Sci. U.S.A.">
        <title>Extensive sampling of basidiomycete genomes demonstrates inadequacy of the white-rot/brown-rot paradigm for wood decay fungi.</title>
        <authorList>
            <person name="Riley R."/>
            <person name="Salamov A.A."/>
            <person name="Brown D.W."/>
            <person name="Nagy L.G."/>
            <person name="Floudas D."/>
            <person name="Held B.W."/>
            <person name="Levasseur A."/>
            <person name="Lombard V."/>
            <person name="Morin E."/>
            <person name="Otillar R."/>
            <person name="Lindquist E.A."/>
            <person name="Sun H."/>
            <person name="LaButti K.M."/>
            <person name="Schmutz J."/>
            <person name="Jabbour D."/>
            <person name="Luo H."/>
            <person name="Baker S.E."/>
            <person name="Pisabarro A.G."/>
            <person name="Walton J.D."/>
            <person name="Blanchette R.A."/>
            <person name="Henrissat B."/>
            <person name="Martin F."/>
            <person name="Cullen D."/>
            <person name="Hibbett D.S."/>
            <person name="Grigoriev I.V."/>
        </authorList>
    </citation>
    <scope>NUCLEOTIDE SEQUENCE [LARGE SCALE GENOMIC DNA]</scope>
    <source>
        <strain evidence="2">CBS 339.88</strain>
    </source>
</reference>
<dbReference type="Gene3D" id="1.20.1280.50">
    <property type="match status" value="1"/>
</dbReference>
<organism evidence="1 2">
    <name type="scientific">Galerina marginata (strain CBS 339.88)</name>
    <dbReference type="NCBI Taxonomy" id="685588"/>
    <lineage>
        <taxon>Eukaryota</taxon>
        <taxon>Fungi</taxon>
        <taxon>Dikarya</taxon>
        <taxon>Basidiomycota</taxon>
        <taxon>Agaricomycotina</taxon>
        <taxon>Agaricomycetes</taxon>
        <taxon>Agaricomycetidae</taxon>
        <taxon>Agaricales</taxon>
        <taxon>Agaricineae</taxon>
        <taxon>Strophariaceae</taxon>
        <taxon>Galerina</taxon>
    </lineage>
</organism>
<gene>
    <name evidence="1" type="ORF">GALMADRAFT_1185920</name>
</gene>
<dbReference type="OrthoDB" id="2841073at2759"/>